<proteinExistence type="predicted"/>
<protein>
    <submittedName>
        <fullName evidence="1">CheW domain-containing protein</fullName>
    </submittedName>
</protein>
<feature type="non-terminal residue" evidence="1">
    <location>
        <position position="1"/>
    </location>
</feature>
<sequence>LWVYAISGALAGIAAVTMAARLDSSQPSAGLTLAVPLVCLGSIYPLAGQELTPLFGQPDWFLGILPCQAGNLKVLD</sequence>
<evidence type="ECO:0000313" key="2">
    <source>
        <dbReference type="Proteomes" id="UP000003465"/>
    </source>
</evidence>
<accession>A0A656GL71</accession>
<comment type="caution">
    <text evidence="1">The sequence shown here is derived from an EMBL/GenBank/DDBJ whole genome shotgun (WGS) entry which is preliminary data.</text>
</comment>
<name>A0A656GL71_PSEA0</name>
<gene>
    <name evidence="1" type="ORF">PSYMO_34574</name>
</gene>
<dbReference type="AlphaFoldDB" id="A0A656GL71"/>
<evidence type="ECO:0000313" key="1">
    <source>
        <dbReference type="EMBL" id="EGH26289.1"/>
    </source>
</evidence>
<feature type="non-terminal residue" evidence="1">
    <location>
        <position position="76"/>
    </location>
</feature>
<reference evidence="1 2" key="1">
    <citation type="journal article" date="2011" name="PLoS Pathog.">
        <title>Dynamic evolution of pathogenicity revealed by sequencing and comparative genomics of 19 Pseudomonas syringae isolates.</title>
        <authorList>
            <person name="Baltrus D.A."/>
            <person name="Nishimura M.T."/>
            <person name="Romanchuk A."/>
            <person name="Chang J.H."/>
            <person name="Mukhtar M.S."/>
            <person name="Cherkis K."/>
            <person name="Roach J."/>
            <person name="Grant S.R."/>
            <person name="Jones C.D."/>
            <person name="Dangl J.L."/>
        </authorList>
    </citation>
    <scope>NUCLEOTIDE SEQUENCE [LARGE SCALE GENOMIC DNA]</scope>
    <source>
        <strain evidence="1 2">301020</strain>
    </source>
</reference>
<organism evidence="1 2">
    <name type="scientific">Pseudomonas amygdali pv. mori str. 301020</name>
    <dbReference type="NCBI Taxonomy" id="629261"/>
    <lineage>
        <taxon>Bacteria</taxon>
        <taxon>Pseudomonadati</taxon>
        <taxon>Pseudomonadota</taxon>
        <taxon>Gammaproteobacteria</taxon>
        <taxon>Pseudomonadales</taxon>
        <taxon>Pseudomonadaceae</taxon>
        <taxon>Pseudomonas</taxon>
        <taxon>Pseudomonas amygdali</taxon>
    </lineage>
</organism>
<dbReference type="Proteomes" id="UP000003465">
    <property type="component" value="Unassembled WGS sequence"/>
</dbReference>
<dbReference type="EMBL" id="AEAG01002125">
    <property type="protein sequence ID" value="EGH26289.1"/>
    <property type="molecule type" value="Genomic_DNA"/>
</dbReference>